<evidence type="ECO:0000313" key="4">
    <source>
        <dbReference type="Proteomes" id="UP001497623"/>
    </source>
</evidence>
<dbReference type="InterPro" id="IPR018392">
    <property type="entry name" value="LysM"/>
</dbReference>
<sequence>ITTNMATASSSEEKGLLGSSGRPHRRYGTLAVNMKRPDHIIKHRVSKADTLQGIALRYGVTMEAVKQHNKLWSIEAMFLHDYLEVPVSRAVYEAVTGDDLTPETPTPPAHFNGSDRSSDTSSNQSEESTPKVSRSPSSPNGLTDCSDSSPVDFLSKIDSNIALMKSSIERMETYKYPMVDRMEVDESFCNGRGGSRYHSKMREATYQNGWHDPTSAPHPVVTQGRTITMSLKRLLREHEELYEL</sequence>
<dbReference type="AlphaFoldDB" id="A0AAV2QF99"/>
<dbReference type="PANTHER" id="PTHR20932:SF8">
    <property type="entry name" value="LD22649P"/>
    <property type="match status" value="1"/>
</dbReference>
<feature type="domain" description="LysM" evidence="2">
    <location>
        <begin position="41"/>
        <end position="85"/>
    </location>
</feature>
<dbReference type="InterPro" id="IPR045030">
    <property type="entry name" value="LYSM1-4"/>
</dbReference>
<dbReference type="Proteomes" id="UP001497623">
    <property type="component" value="Unassembled WGS sequence"/>
</dbReference>
<name>A0AAV2QF99_MEGNR</name>
<dbReference type="PANTHER" id="PTHR20932">
    <property type="entry name" value="LYSM AND PUTATIVE PEPTIDOGLYCAN-BINDING DOMAIN-CONTAINING PROTEIN"/>
    <property type="match status" value="1"/>
</dbReference>
<keyword evidence="4" id="KW-1185">Reference proteome</keyword>
<dbReference type="CDD" id="cd00118">
    <property type="entry name" value="LysM"/>
    <property type="match status" value="1"/>
</dbReference>
<organism evidence="3 4">
    <name type="scientific">Meganyctiphanes norvegica</name>
    <name type="common">Northern krill</name>
    <name type="synonym">Thysanopoda norvegica</name>
    <dbReference type="NCBI Taxonomy" id="48144"/>
    <lineage>
        <taxon>Eukaryota</taxon>
        <taxon>Metazoa</taxon>
        <taxon>Ecdysozoa</taxon>
        <taxon>Arthropoda</taxon>
        <taxon>Crustacea</taxon>
        <taxon>Multicrustacea</taxon>
        <taxon>Malacostraca</taxon>
        <taxon>Eumalacostraca</taxon>
        <taxon>Eucarida</taxon>
        <taxon>Euphausiacea</taxon>
        <taxon>Euphausiidae</taxon>
        <taxon>Meganyctiphanes</taxon>
    </lineage>
</organism>
<dbReference type="SMART" id="SM00257">
    <property type="entry name" value="LysM"/>
    <property type="match status" value="1"/>
</dbReference>
<dbReference type="EMBL" id="CAXKWB010006477">
    <property type="protein sequence ID" value="CAL4082974.1"/>
    <property type="molecule type" value="Genomic_DNA"/>
</dbReference>
<comment type="caution">
    <text evidence="3">The sequence shown here is derived from an EMBL/GenBank/DDBJ whole genome shotgun (WGS) entry which is preliminary data.</text>
</comment>
<protein>
    <recommendedName>
        <fullName evidence="2">LysM domain-containing protein</fullName>
    </recommendedName>
</protein>
<reference evidence="3 4" key="1">
    <citation type="submission" date="2024-05" db="EMBL/GenBank/DDBJ databases">
        <authorList>
            <person name="Wallberg A."/>
        </authorList>
    </citation>
    <scope>NUCLEOTIDE SEQUENCE [LARGE SCALE GENOMIC DNA]</scope>
</reference>
<feature type="non-terminal residue" evidence="3">
    <location>
        <position position="1"/>
    </location>
</feature>
<feature type="region of interest" description="Disordered" evidence="1">
    <location>
        <begin position="1"/>
        <end position="25"/>
    </location>
</feature>
<gene>
    <name evidence="3" type="ORF">MNOR_LOCUS12042</name>
</gene>
<dbReference type="SUPFAM" id="SSF54106">
    <property type="entry name" value="LysM domain"/>
    <property type="match status" value="1"/>
</dbReference>
<dbReference type="InterPro" id="IPR036779">
    <property type="entry name" value="LysM_dom_sf"/>
</dbReference>
<feature type="region of interest" description="Disordered" evidence="1">
    <location>
        <begin position="98"/>
        <end position="149"/>
    </location>
</feature>
<evidence type="ECO:0000256" key="1">
    <source>
        <dbReference type="SAM" id="MobiDB-lite"/>
    </source>
</evidence>
<dbReference type="Gene3D" id="3.10.350.10">
    <property type="entry name" value="LysM domain"/>
    <property type="match status" value="1"/>
</dbReference>
<dbReference type="PROSITE" id="PS51782">
    <property type="entry name" value="LYSM"/>
    <property type="match status" value="1"/>
</dbReference>
<proteinExistence type="predicted"/>
<dbReference type="Pfam" id="PF01476">
    <property type="entry name" value="LysM"/>
    <property type="match status" value="1"/>
</dbReference>
<evidence type="ECO:0000259" key="2">
    <source>
        <dbReference type="PROSITE" id="PS51782"/>
    </source>
</evidence>
<evidence type="ECO:0000313" key="3">
    <source>
        <dbReference type="EMBL" id="CAL4082974.1"/>
    </source>
</evidence>
<accession>A0AAV2QF99</accession>
<feature type="compositionally biased region" description="Polar residues" evidence="1">
    <location>
        <begin position="130"/>
        <end position="149"/>
    </location>
</feature>